<protein>
    <submittedName>
        <fullName evidence="2">Uncharacterized protein</fullName>
    </submittedName>
</protein>
<feature type="region of interest" description="Disordered" evidence="1">
    <location>
        <begin position="43"/>
        <end position="120"/>
    </location>
</feature>
<organism evidence="2 3">
    <name type="scientific">Nakamurella endophytica</name>
    <dbReference type="NCBI Taxonomy" id="1748367"/>
    <lineage>
        <taxon>Bacteria</taxon>
        <taxon>Bacillati</taxon>
        <taxon>Actinomycetota</taxon>
        <taxon>Actinomycetes</taxon>
        <taxon>Nakamurellales</taxon>
        <taxon>Nakamurellaceae</taxon>
        <taxon>Nakamurella</taxon>
    </lineage>
</organism>
<evidence type="ECO:0000313" key="2">
    <source>
        <dbReference type="EMBL" id="GGM17536.1"/>
    </source>
</evidence>
<gene>
    <name evidence="2" type="ORF">GCM10011594_42030</name>
</gene>
<dbReference type="Proteomes" id="UP000655208">
    <property type="component" value="Unassembled WGS sequence"/>
</dbReference>
<dbReference type="EMBL" id="BMNA01000018">
    <property type="protein sequence ID" value="GGM17536.1"/>
    <property type="molecule type" value="Genomic_DNA"/>
</dbReference>
<proteinExistence type="predicted"/>
<accession>A0A917TCA6</accession>
<evidence type="ECO:0000256" key="1">
    <source>
        <dbReference type="SAM" id="MobiDB-lite"/>
    </source>
</evidence>
<name>A0A917TCA6_9ACTN</name>
<evidence type="ECO:0000313" key="3">
    <source>
        <dbReference type="Proteomes" id="UP000655208"/>
    </source>
</evidence>
<reference evidence="2" key="2">
    <citation type="submission" date="2020-09" db="EMBL/GenBank/DDBJ databases">
        <authorList>
            <person name="Sun Q."/>
            <person name="Zhou Y."/>
        </authorList>
    </citation>
    <scope>NUCLEOTIDE SEQUENCE</scope>
    <source>
        <strain evidence="2">CGMCC 4.7308</strain>
    </source>
</reference>
<reference evidence="2" key="1">
    <citation type="journal article" date="2014" name="Int. J. Syst. Evol. Microbiol.">
        <title>Complete genome sequence of Corynebacterium casei LMG S-19264T (=DSM 44701T), isolated from a smear-ripened cheese.</title>
        <authorList>
            <consortium name="US DOE Joint Genome Institute (JGI-PGF)"/>
            <person name="Walter F."/>
            <person name="Albersmeier A."/>
            <person name="Kalinowski J."/>
            <person name="Ruckert C."/>
        </authorList>
    </citation>
    <scope>NUCLEOTIDE SEQUENCE</scope>
    <source>
        <strain evidence="2">CGMCC 4.7308</strain>
    </source>
</reference>
<comment type="caution">
    <text evidence="2">The sequence shown here is derived from an EMBL/GenBank/DDBJ whole genome shotgun (WGS) entry which is preliminary data.</text>
</comment>
<feature type="compositionally biased region" description="Low complexity" evidence="1">
    <location>
        <begin position="51"/>
        <end position="64"/>
    </location>
</feature>
<dbReference type="AlphaFoldDB" id="A0A917TCA6"/>
<sequence length="120" mass="11858">MGGAAEVAPAVPDAVVGLAAELDAGPDAELDVVVAAEDEVAAPPGASVLHPPSATAPASKPASTIARRPPPRTHRPDILATSRSSWNAGHPVPSSGPSTGLTGTDHGSYGRAVTCQDLRG</sequence>
<keyword evidence="3" id="KW-1185">Reference proteome</keyword>